<evidence type="ECO:0000313" key="2">
    <source>
        <dbReference type="Proteomes" id="UP001497680"/>
    </source>
</evidence>
<name>A0ACC0D3H2_9PEZI</name>
<comment type="caution">
    <text evidence="1">The sequence shown here is derived from an EMBL/GenBank/DDBJ whole genome shotgun (WGS) entry which is preliminary data.</text>
</comment>
<accession>A0ACC0D3H2</accession>
<dbReference type="EMBL" id="MU394309">
    <property type="protein sequence ID" value="KAI6087247.1"/>
    <property type="molecule type" value="Genomic_DNA"/>
</dbReference>
<organism evidence="1 2">
    <name type="scientific">Hypoxylon rubiginosum</name>
    <dbReference type="NCBI Taxonomy" id="110542"/>
    <lineage>
        <taxon>Eukaryota</taxon>
        <taxon>Fungi</taxon>
        <taxon>Dikarya</taxon>
        <taxon>Ascomycota</taxon>
        <taxon>Pezizomycotina</taxon>
        <taxon>Sordariomycetes</taxon>
        <taxon>Xylariomycetidae</taxon>
        <taxon>Xylariales</taxon>
        <taxon>Hypoxylaceae</taxon>
        <taxon>Hypoxylon</taxon>
    </lineage>
</organism>
<proteinExistence type="predicted"/>
<protein>
    <submittedName>
        <fullName evidence="1">Aromatic prenyltransferase</fullName>
    </submittedName>
</protein>
<dbReference type="Proteomes" id="UP001497680">
    <property type="component" value="Unassembled WGS sequence"/>
</dbReference>
<reference evidence="1 2" key="1">
    <citation type="journal article" date="2022" name="New Phytol.">
        <title>Ecological generalism drives hyperdiversity of secondary metabolite gene clusters in xylarialean endophytes.</title>
        <authorList>
            <person name="Franco M.E.E."/>
            <person name="Wisecaver J.H."/>
            <person name="Arnold A.E."/>
            <person name="Ju Y.M."/>
            <person name="Slot J.C."/>
            <person name="Ahrendt S."/>
            <person name="Moore L.P."/>
            <person name="Eastman K.E."/>
            <person name="Scott K."/>
            <person name="Konkel Z."/>
            <person name="Mondo S.J."/>
            <person name="Kuo A."/>
            <person name="Hayes R.D."/>
            <person name="Haridas S."/>
            <person name="Andreopoulos B."/>
            <person name="Riley R."/>
            <person name="LaButti K."/>
            <person name="Pangilinan J."/>
            <person name="Lipzen A."/>
            <person name="Amirebrahimi M."/>
            <person name="Yan J."/>
            <person name="Adam C."/>
            <person name="Keymanesh K."/>
            <person name="Ng V."/>
            <person name="Louie K."/>
            <person name="Northen T."/>
            <person name="Drula E."/>
            <person name="Henrissat B."/>
            <person name="Hsieh H.M."/>
            <person name="Youens-Clark K."/>
            <person name="Lutzoni F."/>
            <person name="Miadlikowska J."/>
            <person name="Eastwood D.C."/>
            <person name="Hamelin R.C."/>
            <person name="Grigoriev I.V."/>
            <person name="U'Ren J.M."/>
        </authorList>
    </citation>
    <scope>NUCLEOTIDE SEQUENCE [LARGE SCALE GENOMIC DNA]</scope>
    <source>
        <strain evidence="1 2">ER1909</strain>
    </source>
</reference>
<keyword evidence="2" id="KW-1185">Reference proteome</keyword>
<evidence type="ECO:0000313" key="1">
    <source>
        <dbReference type="EMBL" id="KAI6087247.1"/>
    </source>
</evidence>
<gene>
    <name evidence="1" type="ORF">F4821DRAFT_278105</name>
</gene>
<sequence>MLSGILNQVNAFWQPKVSSAWHYFGAILSILASTVSFISLSRGQHDKSVRNQEQISAVAAHHVNHWHRTAGRVLDIFMQRAFYSQISHDHIMSFFAGTIVPFLGPSDTPDFKRWKSFMTDDHTPIELSWDWRGLTDNDKPIIRFSVEPVGLAAGTSADPVNTSGPESFKHMLIQVFPKMDMSWFNHFDSFFNRHTTEAIPEESHQSRIFWGFDLCEAQITTKAYFFPGRSARKMGTTNLGAIGESLASAPHCTPDKLQAFHNLASFAESHGIADTLEFDMLAIDMVDPMKSRLKLYFRDRRTTFSSVRSAITLKGQKSGAHLEKGLRDLKQLWISLFDLPDASEDAELQCNEHRTAGILYNAEFRLGSSFPDVKIYIPVRHYSRSDQHVLEKVGDFIDTQRKAAHLCSDSAPRMAGSAYVKTMKSIL</sequence>